<dbReference type="InterPro" id="IPR002539">
    <property type="entry name" value="MaoC-like_dom"/>
</dbReference>
<accession>A0ABV7IPE0</accession>
<reference evidence="3" key="1">
    <citation type="journal article" date="2019" name="Int. J. Syst. Evol. Microbiol.">
        <title>The Global Catalogue of Microorganisms (GCM) 10K type strain sequencing project: providing services to taxonomists for standard genome sequencing and annotation.</title>
        <authorList>
            <consortium name="The Broad Institute Genomics Platform"/>
            <consortium name="The Broad Institute Genome Sequencing Center for Infectious Disease"/>
            <person name="Wu L."/>
            <person name="Ma J."/>
        </authorList>
    </citation>
    <scope>NUCLEOTIDE SEQUENCE [LARGE SCALE GENOMIC DNA]</scope>
    <source>
        <strain evidence="3">KCTC 42984</strain>
    </source>
</reference>
<dbReference type="CDD" id="cd03451">
    <property type="entry name" value="FkbR2"/>
    <property type="match status" value="1"/>
</dbReference>
<feature type="domain" description="MaoC-like" evidence="1">
    <location>
        <begin position="31"/>
        <end position="134"/>
    </location>
</feature>
<dbReference type="InterPro" id="IPR052342">
    <property type="entry name" value="MCH/BMMD"/>
</dbReference>
<evidence type="ECO:0000259" key="1">
    <source>
        <dbReference type="Pfam" id="PF01575"/>
    </source>
</evidence>
<name>A0ABV7IPE0_9SPHN</name>
<sequence>MVAAPARPGTRRARGRGQADMAGRFFDQWQVGDRIEHEIRRTVTETDNLLFSTMTHNPQPLHIDAEAARASEFGQILVNGTFTFALMVGLSVGETTLGTLVANLGYDKLVMPRPVFIGDTMRATSEVVALKPSGSRPGAGIVTFRHELINQRDEVVCSCLRSAMVKRAPA</sequence>
<dbReference type="Pfam" id="PF01575">
    <property type="entry name" value="MaoC_dehydratas"/>
    <property type="match status" value="1"/>
</dbReference>
<dbReference type="RefSeq" id="WP_379509500.1">
    <property type="nucleotide sequence ID" value="NZ_JBHRTQ010000007.1"/>
</dbReference>
<proteinExistence type="predicted"/>
<dbReference type="InterPro" id="IPR029069">
    <property type="entry name" value="HotDog_dom_sf"/>
</dbReference>
<dbReference type="Gene3D" id="3.10.129.10">
    <property type="entry name" value="Hotdog Thioesterase"/>
    <property type="match status" value="1"/>
</dbReference>
<gene>
    <name evidence="2" type="ORF">ACFOD9_07695</name>
</gene>
<organism evidence="2 3">
    <name type="scientific">Novosphingobium bradum</name>
    <dbReference type="NCBI Taxonomy" id="1737444"/>
    <lineage>
        <taxon>Bacteria</taxon>
        <taxon>Pseudomonadati</taxon>
        <taxon>Pseudomonadota</taxon>
        <taxon>Alphaproteobacteria</taxon>
        <taxon>Sphingomonadales</taxon>
        <taxon>Sphingomonadaceae</taxon>
        <taxon>Novosphingobium</taxon>
    </lineage>
</organism>
<evidence type="ECO:0000313" key="3">
    <source>
        <dbReference type="Proteomes" id="UP001595604"/>
    </source>
</evidence>
<dbReference type="PANTHER" id="PTHR43664">
    <property type="entry name" value="MONOAMINE OXIDASE-RELATED"/>
    <property type="match status" value="1"/>
</dbReference>
<dbReference type="EMBL" id="JBHRTQ010000007">
    <property type="protein sequence ID" value="MFC3174129.1"/>
    <property type="molecule type" value="Genomic_DNA"/>
</dbReference>
<dbReference type="Proteomes" id="UP001595604">
    <property type="component" value="Unassembled WGS sequence"/>
</dbReference>
<protein>
    <submittedName>
        <fullName evidence="2">MaoC family dehydratase</fullName>
    </submittedName>
</protein>
<comment type="caution">
    <text evidence="2">The sequence shown here is derived from an EMBL/GenBank/DDBJ whole genome shotgun (WGS) entry which is preliminary data.</text>
</comment>
<evidence type="ECO:0000313" key="2">
    <source>
        <dbReference type="EMBL" id="MFC3174129.1"/>
    </source>
</evidence>
<dbReference type="PANTHER" id="PTHR43664:SF1">
    <property type="entry name" value="BETA-METHYLMALYL-COA DEHYDRATASE"/>
    <property type="match status" value="1"/>
</dbReference>
<keyword evidence="3" id="KW-1185">Reference proteome</keyword>
<dbReference type="SUPFAM" id="SSF54637">
    <property type="entry name" value="Thioesterase/thiol ester dehydrase-isomerase"/>
    <property type="match status" value="1"/>
</dbReference>